<dbReference type="Gene3D" id="1.10.510.10">
    <property type="entry name" value="Transferase(Phosphotransferase) domain 1"/>
    <property type="match status" value="1"/>
</dbReference>
<evidence type="ECO:0000259" key="3">
    <source>
        <dbReference type="PROSITE" id="PS50011"/>
    </source>
</evidence>
<reference evidence="4" key="1">
    <citation type="submission" date="2023-10" db="EMBL/GenBank/DDBJ databases">
        <title>Genome assembly of Pristionchus species.</title>
        <authorList>
            <person name="Yoshida K."/>
            <person name="Sommer R.J."/>
        </authorList>
    </citation>
    <scope>NUCLEOTIDE SEQUENCE</scope>
    <source>
        <strain evidence="4">RS0144</strain>
    </source>
</reference>
<dbReference type="InterPro" id="IPR001245">
    <property type="entry name" value="Ser-Thr/Tyr_kinase_cat_dom"/>
</dbReference>
<dbReference type="InterPro" id="IPR050198">
    <property type="entry name" value="Non-receptor_tyrosine_kinases"/>
</dbReference>
<dbReference type="InterPro" id="IPR008266">
    <property type="entry name" value="Tyr_kinase_AS"/>
</dbReference>
<proteinExistence type="predicted"/>
<gene>
    <name evidence="4" type="ORF">PENTCL1PPCAC_12883</name>
</gene>
<evidence type="ECO:0000313" key="4">
    <source>
        <dbReference type="EMBL" id="GMS90708.1"/>
    </source>
</evidence>
<keyword evidence="5" id="KW-1185">Reference proteome</keyword>
<dbReference type="SUPFAM" id="SSF56112">
    <property type="entry name" value="Protein kinase-like (PK-like)"/>
    <property type="match status" value="1"/>
</dbReference>
<keyword evidence="2" id="KW-0067">ATP-binding</keyword>
<keyword evidence="1" id="KW-0547">Nucleotide-binding</keyword>
<dbReference type="Pfam" id="PF07714">
    <property type="entry name" value="PK_Tyr_Ser-Thr"/>
    <property type="match status" value="1"/>
</dbReference>
<dbReference type="GO" id="GO:0004672">
    <property type="term" value="F:protein kinase activity"/>
    <property type="evidence" value="ECO:0007669"/>
    <property type="project" value="InterPro"/>
</dbReference>
<feature type="domain" description="Protein kinase" evidence="3">
    <location>
        <begin position="1"/>
        <end position="152"/>
    </location>
</feature>
<protein>
    <recommendedName>
        <fullName evidence="3">Protein kinase domain-containing protein</fullName>
    </recommendedName>
</protein>
<dbReference type="InterPro" id="IPR000719">
    <property type="entry name" value="Prot_kinase_dom"/>
</dbReference>
<dbReference type="EMBL" id="BTSX01000003">
    <property type="protein sequence ID" value="GMS90708.1"/>
    <property type="molecule type" value="Genomic_DNA"/>
</dbReference>
<dbReference type="PROSITE" id="PS50011">
    <property type="entry name" value="PROTEIN_KINASE_DOM"/>
    <property type="match status" value="1"/>
</dbReference>
<dbReference type="PRINTS" id="PR00109">
    <property type="entry name" value="TYRKINASE"/>
</dbReference>
<dbReference type="GO" id="GO:0005524">
    <property type="term" value="F:ATP binding"/>
    <property type="evidence" value="ECO:0007669"/>
    <property type="project" value="UniProtKB-KW"/>
</dbReference>
<feature type="non-terminal residue" evidence="4">
    <location>
        <position position="152"/>
    </location>
</feature>
<dbReference type="InterPro" id="IPR011009">
    <property type="entry name" value="Kinase-like_dom_sf"/>
</dbReference>
<dbReference type="AlphaFoldDB" id="A0AAV5T617"/>
<evidence type="ECO:0000256" key="1">
    <source>
        <dbReference type="ARBA" id="ARBA00022741"/>
    </source>
</evidence>
<feature type="non-terminal residue" evidence="4">
    <location>
        <position position="1"/>
    </location>
</feature>
<comment type="caution">
    <text evidence="4">The sequence shown here is derived from an EMBL/GenBank/DDBJ whole genome shotgun (WGS) entry which is preliminary data.</text>
</comment>
<evidence type="ECO:0000256" key="2">
    <source>
        <dbReference type="ARBA" id="ARBA00022840"/>
    </source>
</evidence>
<dbReference type="PANTHER" id="PTHR24418">
    <property type="entry name" value="TYROSINE-PROTEIN KINASE"/>
    <property type="match status" value="1"/>
</dbReference>
<name>A0AAV5T617_9BILA</name>
<sequence>FEGRIVALKLLMIDNPEELKKEAEISRQCDHPNVLQTIGVCDALKSIITEFMDNGSLKKYVQMHYLLPSAVFVSIAQKIASGMAYLESLKIVHRDLSARNILIGHTIDNIKISDFGLSRTLEDKIYYPTQKDCFPMAWTAPEGFVGEGILPS</sequence>
<organism evidence="4 5">
    <name type="scientific">Pristionchus entomophagus</name>
    <dbReference type="NCBI Taxonomy" id="358040"/>
    <lineage>
        <taxon>Eukaryota</taxon>
        <taxon>Metazoa</taxon>
        <taxon>Ecdysozoa</taxon>
        <taxon>Nematoda</taxon>
        <taxon>Chromadorea</taxon>
        <taxon>Rhabditida</taxon>
        <taxon>Rhabditina</taxon>
        <taxon>Diplogasteromorpha</taxon>
        <taxon>Diplogasteroidea</taxon>
        <taxon>Neodiplogasteridae</taxon>
        <taxon>Pristionchus</taxon>
    </lineage>
</organism>
<evidence type="ECO:0000313" key="5">
    <source>
        <dbReference type="Proteomes" id="UP001432027"/>
    </source>
</evidence>
<dbReference type="Proteomes" id="UP001432027">
    <property type="component" value="Unassembled WGS sequence"/>
</dbReference>
<accession>A0AAV5T617</accession>
<dbReference type="PROSITE" id="PS00109">
    <property type="entry name" value="PROTEIN_KINASE_TYR"/>
    <property type="match status" value="1"/>
</dbReference>